<proteinExistence type="predicted"/>
<dbReference type="Proteomes" id="UP000095256">
    <property type="component" value="Unassembled WGS sequence"/>
</dbReference>
<reference evidence="1 2" key="1">
    <citation type="submission" date="2016-09" db="EMBL/GenBank/DDBJ databases">
        <authorList>
            <person name="Capua I."/>
            <person name="De Benedictis P."/>
            <person name="Joannis T."/>
            <person name="Lombin L.H."/>
            <person name="Cattoli G."/>
        </authorList>
    </citation>
    <scope>NUCLEOTIDE SEQUENCE [LARGE SCALE GENOMIC DNA]</scope>
    <source>
        <strain evidence="1 2">LMG 25899</strain>
    </source>
</reference>
<gene>
    <name evidence="1" type="ORF">BCR26_08870</name>
</gene>
<sequence length="67" mass="7908">MELKFIGCDDWGRAVYEDCNQKLWKDIDTDCHFPALYSISNNDFDGEPDLPMNKKINVVFIPRRIKK</sequence>
<dbReference type="AlphaFoldDB" id="A0A1E5L0M8"/>
<dbReference type="OrthoDB" id="9815272at2"/>
<organism evidence="1 2">
    <name type="scientific">Enterococcus rivorum</name>
    <dbReference type="NCBI Taxonomy" id="762845"/>
    <lineage>
        <taxon>Bacteria</taxon>
        <taxon>Bacillati</taxon>
        <taxon>Bacillota</taxon>
        <taxon>Bacilli</taxon>
        <taxon>Lactobacillales</taxon>
        <taxon>Enterococcaceae</taxon>
        <taxon>Enterococcus</taxon>
    </lineage>
</organism>
<dbReference type="EMBL" id="MIEK01000005">
    <property type="protein sequence ID" value="OEH83634.1"/>
    <property type="molecule type" value="Genomic_DNA"/>
</dbReference>
<protein>
    <submittedName>
        <fullName evidence="1">Uncharacterized protein</fullName>
    </submittedName>
</protein>
<evidence type="ECO:0000313" key="2">
    <source>
        <dbReference type="Proteomes" id="UP000095256"/>
    </source>
</evidence>
<accession>A0A1E5L0M8</accession>
<evidence type="ECO:0000313" key="1">
    <source>
        <dbReference type="EMBL" id="OEH83634.1"/>
    </source>
</evidence>
<comment type="caution">
    <text evidence="1">The sequence shown here is derived from an EMBL/GenBank/DDBJ whole genome shotgun (WGS) entry which is preliminary data.</text>
</comment>
<dbReference type="STRING" id="762845.BCR26_08870"/>
<keyword evidence="2" id="KW-1185">Reference proteome</keyword>
<name>A0A1E5L0M8_9ENTE</name>